<dbReference type="Gene3D" id="1.20.5.1930">
    <property type="match status" value="1"/>
</dbReference>
<dbReference type="InterPro" id="IPR005467">
    <property type="entry name" value="His_kinase_dom"/>
</dbReference>
<evidence type="ECO:0000256" key="5">
    <source>
        <dbReference type="ARBA" id="ARBA00022741"/>
    </source>
</evidence>
<organism evidence="10 12">
    <name type="scientific">Pseudomonas helleri</name>
    <dbReference type="NCBI Taxonomy" id="1608996"/>
    <lineage>
        <taxon>Bacteria</taxon>
        <taxon>Pseudomonadati</taxon>
        <taxon>Pseudomonadota</taxon>
        <taxon>Gammaproteobacteria</taxon>
        <taxon>Pseudomonadales</taxon>
        <taxon>Pseudomonadaceae</taxon>
        <taxon>Pseudomonas</taxon>
    </lineage>
</organism>
<evidence type="ECO:0000256" key="4">
    <source>
        <dbReference type="ARBA" id="ARBA00022679"/>
    </source>
</evidence>
<dbReference type="InterPro" id="IPR050482">
    <property type="entry name" value="Sensor_HK_TwoCompSys"/>
</dbReference>
<evidence type="ECO:0000256" key="1">
    <source>
        <dbReference type="ARBA" id="ARBA00000085"/>
    </source>
</evidence>
<accession>A0A7X1W5X1</accession>
<comment type="caution">
    <text evidence="10">The sequence shown here is derived from an EMBL/GenBank/DDBJ whole genome shotgun (WGS) entry which is preliminary data.</text>
</comment>
<evidence type="ECO:0000256" key="8">
    <source>
        <dbReference type="ARBA" id="ARBA00023012"/>
    </source>
</evidence>
<protein>
    <recommendedName>
        <fullName evidence="2">histidine kinase</fullName>
        <ecNumber evidence="2">2.7.13.3</ecNumber>
    </recommendedName>
</protein>
<proteinExistence type="predicted"/>
<dbReference type="PANTHER" id="PTHR24421">
    <property type="entry name" value="NITRATE/NITRITE SENSOR PROTEIN NARX-RELATED"/>
    <property type="match status" value="1"/>
</dbReference>
<dbReference type="Pfam" id="PF02518">
    <property type="entry name" value="HATPase_c"/>
    <property type="match status" value="1"/>
</dbReference>
<dbReference type="GO" id="GO:0000155">
    <property type="term" value="F:phosphorelay sensor kinase activity"/>
    <property type="evidence" value="ECO:0007669"/>
    <property type="project" value="InterPro"/>
</dbReference>
<dbReference type="PROSITE" id="PS50109">
    <property type="entry name" value="HIS_KIN"/>
    <property type="match status" value="1"/>
</dbReference>
<evidence type="ECO:0000256" key="7">
    <source>
        <dbReference type="ARBA" id="ARBA00022840"/>
    </source>
</evidence>
<dbReference type="GO" id="GO:0016020">
    <property type="term" value="C:membrane"/>
    <property type="evidence" value="ECO:0007669"/>
    <property type="project" value="InterPro"/>
</dbReference>
<keyword evidence="7" id="KW-0067">ATP-binding</keyword>
<keyword evidence="6 10" id="KW-0418">Kinase</keyword>
<comment type="catalytic activity">
    <reaction evidence="1">
        <text>ATP + protein L-histidine = ADP + protein N-phospho-L-histidine.</text>
        <dbReference type="EC" id="2.7.13.3"/>
    </reaction>
</comment>
<evidence type="ECO:0000313" key="13">
    <source>
        <dbReference type="Proteomes" id="UP000489190"/>
    </source>
</evidence>
<dbReference type="Gene3D" id="3.30.565.10">
    <property type="entry name" value="Histidine kinase-like ATPase, C-terminal domain"/>
    <property type="match status" value="1"/>
</dbReference>
<keyword evidence="5" id="KW-0547">Nucleotide-binding</keyword>
<sequence>MWAVLADPPRVTGRKWRFVFPVGEDSFLRGKSSQSGQRATSLEISQAWRASGARKLLVFAWVHRELTRVQTRSRWWPLWLGRVRPEQASSVRKLLIELPLSQLHVDSAVSDFLDRFEALLPMARLDLMLAEEGPQTAHCGVLKRCPAVAGCPLLDHPATDTAHACVPCRRRGVQRLLCATAAAADVPSGWLLLDTPRAADGSWRQLLNEVAQGLSVTLRVRGYSREQQRKQATSQHAALARELHDSVAQQLGYLSFQARVLHAQINTPEQAGAVLQELRSGLSQLQRQVRELITSARLTMDGRSLRQALADSVAEFSRRCIIVFELDNRLADNALSAETELQVLQIIREALANAVRHSHARHVRIELRQSQGGEVSVSVEDDGIGLSPASGEENHFGLAIIRERAASIGARLSIDANRPHGVRVHLALVGHPDVPEGSFDAEHHLIADR</sequence>
<dbReference type="Pfam" id="PF07730">
    <property type="entry name" value="HisKA_3"/>
    <property type="match status" value="1"/>
</dbReference>
<evidence type="ECO:0000256" key="3">
    <source>
        <dbReference type="ARBA" id="ARBA00022553"/>
    </source>
</evidence>
<dbReference type="InterPro" id="IPR011712">
    <property type="entry name" value="Sig_transdc_His_kin_sub3_dim/P"/>
</dbReference>
<dbReference type="Proteomes" id="UP000441404">
    <property type="component" value="Unassembled WGS sequence"/>
</dbReference>
<evidence type="ECO:0000256" key="6">
    <source>
        <dbReference type="ARBA" id="ARBA00022777"/>
    </source>
</evidence>
<evidence type="ECO:0000313" key="11">
    <source>
        <dbReference type="EMBL" id="MQT90362.1"/>
    </source>
</evidence>
<evidence type="ECO:0000313" key="10">
    <source>
        <dbReference type="EMBL" id="MQT45820.1"/>
    </source>
</evidence>
<dbReference type="Proteomes" id="UP000489190">
    <property type="component" value="Unassembled WGS sequence"/>
</dbReference>
<keyword evidence="8" id="KW-0902">Two-component regulatory system</keyword>
<evidence type="ECO:0000256" key="2">
    <source>
        <dbReference type="ARBA" id="ARBA00012438"/>
    </source>
</evidence>
<keyword evidence="4" id="KW-0808">Transferase</keyword>
<dbReference type="GO" id="GO:0005524">
    <property type="term" value="F:ATP binding"/>
    <property type="evidence" value="ECO:0007669"/>
    <property type="project" value="UniProtKB-KW"/>
</dbReference>
<gene>
    <name evidence="11" type="ORF">GHO39_14645</name>
    <name evidence="10" type="ORF">GHO40_03590</name>
</gene>
<dbReference type="InterPro" id="IPR036890">
    <property type="entry name" value="HATPase_C_sf"/>
</dbReference>
<dbReference type="GO" id="GO:0046983">
    <property type="term" value="F:protein dimerization activity"/>
    <property type="evidence" value="ECO:0007669"/>
    <property type="project" value="InterPro"/>
</dbReference>
<dbReference type="OrthoDB" id="9811306at2"/>
<dbReference type="InterPro" id="IPR003594">
    <property type="entry name" value="HATPase_dom"/>
</dbReference>
<dbReference type="SMART" id="SM00387">
    <property type="entry name" value="HATPase_c"/>
    <property type="match status" value="1"/>
</dbReference>
<name>A0A7X1W5X1_9PSED</name>
<keyword evidence="3" id="KW-0597">Phosphoprotein</keyword>
<dbReference type="PANTHER" id="PTHR24421:SF10">
    <property type="entry name" value="NITRATE_NITRITE SENSOR PROTEIN NARQ"/>
    <property type="match status" value="1"/>
</dbReference>
<dbReference type="EC" id="2.7.13.3" evidence="2"/>
<dbReference type="EMBL" id="WIWJ01000004">
    <property type="protein sequence ID" value="MQT45820.1"/>
    <property type="molecule type" value="Genomic_DNA"/>
</dbReference>
<feature type="domain" description="Histidine kinase" evidence="9">
    <location>
        <begin position="238"/>
        <end position="432"/>
    </location>
</feature>
<dbReference type="SUPFAM" id="SSF55874">
    <property type="entry name" value="ATPase domain of HSP90 chaperone/DNA topoisomerase II/histidine kinase"/>
    <property type="match status" value="1"/>
</dbReference>
<dbReference type="AlphaFoldDB" id="A0A7X1W5X1"/>
<evidence type="ECO:0000259" key="9">
    <source>
        <dbReference type="PROSITE" id="PS50109"/>
    </source>
</evidence>
<reference evidence="12 13" key="1">
    <citation type="submission" date="2019-10" db="EMBL/GenBank/DDBJ databases">
        <title>Evaluation of single-gene subtyping targets for Pseudomonas.</title>
        <authorList>
            <person name="Reichler S.J."/>
            <person name="Orsi R.H."/>
            <person name="Wiedmann M."/>
            <person name="Martin N.H."/>
            <person name="Murphy S.I."/>
        </authorList>
    </citation>
    <scope>NUCLEOTIDE SEQUENCE [LARGE SCALE GENOMIC DNA]</scope>
    <source>
        <strain evidence="11 13">FSL R10-3254</strain>
        <strain evidence="10 12">FSL R10-3257</strain>
    </source>
</reference>
<evidence type="ECO:0000313" key="12">
    <source>
        <dbReference type="Proteomes" id="UP000441404"/>
    </source>
</evidence>
<dbReference type="CDD" id="cd16917">
    <property type="entry name" value="HATPase_UhpB-NarQ-NarX-like"/>
    <property type="match status" value="1"/>
</dbReference>
<dbReference type="EMBL" id="WIWI01000036">
    <property type="protein sequence ID" value="MQT90362.1"/>
    <property type="molecule type" value="Genomic_DNA"/>
</dbReference>